<gene>
    <name evidence="2" type="ORF">GM676_31210</name>
</gene>
<dbReference type="InterPro" id="IPR036513">
    <property type="entry name" value="STAS_dom_sf"/>
</dbReference>
<dbReference type="InterPro" id="IPR052746">
    <property type="entry name" value="MlaB_ABC_Transporter"/>
</dbReference>
<keyword evidence="3" id="KW-1185">Reference proteome</keyword>
<dbReference type="CDD" id="cd07043">
    <property type="entry name" value="STAS_anti-anti-sigma_factors"/>
    <property type="match status" value="1"/>
</dbReference>
<dbReference type="OrthoDB" id="8527158at2"/>
<dbReference type="Gene3D" id="3.30.750.24">
    <property type="entry name" value="STAS domain"/>
    <property type="match status" value="1"/>
</dbReference>
<dbReference type="InterPro" id="IPR002645">
    <property type="entry name" value="STAS_dom"/>
</dbReference>
<dbReference type="RefSeq" id="WP_155468452.1">
    <property type="nucleotide sequence ID" value="NZ_WNKY01000104.1"/>
</dbReference>
<dbReference type="SUPFAM" id="SSF52091">
    <property type="entry name" value="SpoIIaa-like"/>
    <property type="match status" value="1"/>
</dbReference>
<reference evidence="2 3" key="1">
    <citation type="submission" date="2019-11" db="EMBL/GenBank/DDBJ databases">
        <title>Type strains purchased from KCTC, JCM and DSMZ.</title>
        <authorList>
            <person name="Lu H."/>
        </authorList>
    </citation>
    <scope>NUCLEOTIDE SEQUENCE [LARGE SCALE GENOMIC DNA]</scope>
    <source>
        <strain evidence="2 3">KCTC 22382</strain>
    </source>
</reference>
<evidence type="ECO:0000313" key="2">
    <source>
        <dbReference type="EMBL" id="MTV42021.1"/>
    </source>
</evidence>
<feature type="domain" description="STAS" evidence="1">
    <location>
        <begin position="18"/>
        <end position="105"/>
    </location>
</feature>
<sequence>MSQPLAAPAAIVYPAPAGEMTIFTAARDQLWLLDAVRAGHLVLLDLAQVNSIDSAGMQLLVGAKRHARALGHELRLVNHSAQLREVLALCGLSAELDAAATQGAA</sequence>
<dbReference type="Pfam" id="PF01740">
    <property type="entry name" value="STAS"/>
    <property type="match status" value="1"/>
</dbReference>
<dbReference type="PROSITE" id="PS50801">
    <property type="entry name" value="STAS"/>
    <property type="match status" value="1"/>
</dbReference>
<dbReference type="EMBL" id="WNKY01000104">
    <property type="protein sequence ID" value="MTV42021.1"/>
    <property type="molecule type" value="Genomic_DNA"/>
</dbReference>
<accession>A0A6L6PTQ4</accession>
<proteinExistence type="predicted"/>
<dbReference type="Proteomes" id="UP000475582">
    <property type="component" value="Unassembled WGS sequence"/>
</dbReference>
<comment type="caution">
    <text evidence="2">The sequence shown here is derived from an EMBL/GenBank/DDBJ whole genome shotgun (WGS) entry which is preliminary data.</text>
</comment>
<organism evidence="2 3">
    <name type="scientific">Duganella radicis</name>
    <dbReference type="NCBI Taxonomy" id="551988"/>
    <lineage>
        <taxon>Bacteria</taxon>
        <taxon>Pseudomonadati</taxon>
        <taxon>Pseudomonadota</taxon>
        <taxon>Betaproteobacteria</taxon>
        <taxon>Burkholderiales</taxon>
        <taxon>Oxalobacteraceae</taxon>
        <taxon>Telluria group</taxon>
        <taxon>Duganella</taxon>
    </lineage>
</organism>
<dbReference type="PANTHER" id="PTHR35849:SF2">
    <property type="entry name" value="BLR2341 PROTEIN"/>
    <property type="match status" value="1"/>
</dbReference>
<protein>
    <submittedName>
        <fullName evidence="2">STAS domain-containing protein</fullName>
    </submittedName>
</protein>
<dbReference type="AlphaFoldDB" id="A0A6L6PTQ4"/>
<evidence type="ECO:0000313" key="3">
    <source>
        <dbReference type="Proteomes" id="UP000475582"/>
    </source>
</evidence>
<dbReference type="PANTHER" id="PTHR35849">
    <property type="entry name" value="BLR2341 PROTEIN"/>
    <property type="match status" value="1"/>
</dbReference>
<evidence type="ECO:0000259" key="1">
    <source>
        <dbReference type="PROSITE" id="PS50801"/>
    </source>
</evidence>
<name>A0A6L6PTQ4_9BURK</name>